<gene>
    <name evidence="1" type="ORF">FMOSSE_LOCUS11199</name>
</gene>
<evidence type="ECO:0000313" key="2">
    <source>
        <dbReference type="Proteomes" id="UP000789375"/>
    </source>
</evidence>
<keyword evidence="2" id="KW-1185">Reference proteome</keyword>
<comment type="caution">
    <text evidence="1">The sequence shown here is derived from an EMBL/GenBank/DDBJ whole genome shotgun (WGS) entry which is preliminary data.</text>
</comment>
<organism evidence="1 2">
    <name type="scientific">Funneliformis mosseae</name>
    <name type="common">Endomycorrhizal fungus</name>
    <name type="synonym">Glomus mosseae</name>
    <dbReference type="NCBI Taxonomy" id="27381"/>
    <lineage>
        <taxon>Eukaryota</taxon>
        <taxon>Fungi</taxon>
        <taxon>Fungi incertae sedis</taxon>
        <taxon>Mucoromycota</taxon>
        <taxon>Glomeromycotina</taxon>
        <taxon>Glomeromycetes</taxon>
        <taxon>Glomerales</taxon>
        <taxon>Glomeraceae</taxon>
        <taxon>Funneliformis</taxon>
    </lineage>
</organism>
<dbReference type="Proteomes" id="UP000789375">
    <property type="component" value="Unassembled WGS sequence"/>
</dbReference>
<sequence>MSKNKEYAVTLISADQIFWPTEGENARFIQAHAMPNIGKWNNFEPAKIAKFEKWIHEKPNPQVSNHSTLTSD</sequence>
<accession>A0A9N9DRF1</accession>
<name>A0A9N9DRF1_FUNMO</name>
<dbReference type="AlphaFoldDB" id="A0A9N9DRF1"/>
<dbReference type="EMBL" id="CAJVPP010004181">
    <property type="protein sequence ID" value="CAG8645290.1"/>
    <property type="molecule type" value="Genomic_DNA"/>
</dbReference>
<proteinExistence type="predicted"/>
<evidence type="ECO:0000313" key="1">
    <source>
        <dbReference type="EMBL" id="CAG8645290.1"/>
    </source>
</evidence>
<reference evidence="1" key="1">
    <citation type="submission" date="2021-06" db="EMBL/GenBank/DDBJ databases">
        <authorList>
            <person name="Kallberg Y."/>
            <person name="Tangrot J."/>
            <person name="Rosling A."/>
        </authorList>
    </citation>
    <scope>NUCLEOTIDE SEQUENCE</scope>
    <source>
        <strain evidence="1">87-6 pot B 2015</strain>
    </source>
</reference>
<protein>
    <submittedName>
        <fullName evidence="1">1881_t:CDS:1</fullName>
    </submittedName>
</protein>